<evidence type="ECO:0008006" key="4">
    <source>
        <dbReference type="Google" id="ProtNLM"/>
    </source>
</evidence>
<dbReference type="AlphaFoldDB" id="A0A220S026"/>
<dbReference type="KEGG" id="nei:BG910_01385"/>
<feature type="coiled-coil region" evidence="1">
    <location>
        <begin position="40"/>
        <end position="67"/>
    </location>
</feature>
<evidence type="ECO:0000313" key="2">
    <source>
        <dbReference type="EMBL" id="ASK26575.1"/>
    </source>
</evidence>
<sequence length="133" mass="15490">MRFHYNDCISARAICGIAFPKNVNNKKEYSMLDEQRLNQIRQMEQTLNDATELMAKIEQLQEEWKNQQPHIQALLDYYFQGDWRADYEAFDNGKIPQGMSCGVLSEDAVFNLISDQQRLSIEAIKLAVKALER</sequence>
<keyword evidence="3" id="KW-1185">Reference proteome</keyword>
<name>A0A220S026_9NEIS</name>
<keyword evidence="1" id="KW-0175">Coiled coil</keyword>
<dbReference type="InterPro" id="IPR025384">
    <property type="entry name" value="DUF4298"/>
</dbReference>
<organism evidence="2 3">
    <name type="scientific">Neisseria chenwenguii</name>
    <dbReference type="NCBI Taxonomy" id="1853278"/>
    <lineage>
        <taxon>Bacteria</taxon>
        <taxon>Pseudomonadati</taxon>
        <taxon>Pseudomonadota</taxon>
        <taxon>Betaproteobacteria</taxon>
        <taxon>Neisseriales</taxon>
        <taxon>Neisseriaceae</taxon>
        <taxon>Neisseria</taxon>
    </lineage>
</organism>
<reference evidence="2 3" key="1">
    <citation type="submission" date="2017-06" db="EMBL/GenBank/DDBJ databases">
        <title>Neisseria chenwenguii sp. nov., isolated from the intestinal contents of Tibetan Plateau Pika in Yushu, Qinghai Province, China.</title>
        <authorList>
            <person name="Zhang G."/>
        </authorList>
    </citation>
    <scope>NUCLEOTIDE SEQUENCE [LARGE SCALE GENOMIC DNA]</scope>
    <source>
        <strain evidence="2 3">10023</strain>
    </source>
</reference>
<dbReference type="Pfam" id="PF14131">
    <property type="entry name" value="DUF4298"/>
    <property type="match status" value="1"/>
</dbReference>
<accession>A0A220S026</accession>
<protein>
    <recommendedName>
        <fullName evidence="4">DUF4298 domain-containing protein</fullName>
    </recommendedName>
</protein>
<gene>
    <name evidence="2" type="ORF">BG910_01385</name>
</gene>
<proteinExistence type="predicted"/>
<evidence type="ECO:0000313" key="3">
    <source>
        <dbReference type="Proteomes" id="UP000198238"/>
    </source>
</evidence>
<dbReference type="Proteomes" id="UP000198238">
    <property type="component" value="Chromosome"/>
</dbReference>
<evidence type="ECO:0000256" key="1">
    <source>
        <dbReference type="SAM" id="Coils"/>
    </source>
</evidence>
<dbReference type="EMBL" id="CP022278">
    <property type="protein sequence ID" value="ASK26575.1"/>
    <property type="molecule type" value="Genomic_DNA"/>
</dbReference>